<sequence>MTEQTLADVSQRNPEAPDGVGSVFRRGPVVAADGGKREATEEQTMKDVDQTPPAEDEGANPVWERGGEPVADEDGRDE</sequence>
<dbReference type="GeneID" id="26659676"/>
<dbReference type="OrthoDB" id="306312at2157"/>
<evidence type="ECO:0000313" key="2">
    <source>
        <dbReference type="EMBL" id="CQH59754.1"/>
    </source>
</evidence>
<feature type="compositionally biased region" description="Polar residues" evidence="1">
    <location>
        <begin position="1"/>
        <end position="13"/>
    </location>
</feature>
<dbReference type="STRING" id="1407499.HHUB_3053"/>
<dbReference type="RefSeq" id="WP_059057440.1">
    <property type="nucleotide sequence ID" value="NZ_CEML01000001.1"/>
</dbReference>
<reference evidence="3" key="1">
    <citation type="journal article" date="2016" name="Environ. Microbiol.">
        <title>The complete genome of a viable archaeum isolated from 123-million-year-old rock salt.</title>
        <authorList>
            <person name="Jaakkola S.T."/>
            <person name="Pfeiffer F."/>
            <person name="Ravantti J.J."/>
            <person name="Guo Q."/>
            <person name="Liu Y."/>
            <person name="Chen X."/>
            <person name="Ma H."/>
            <person name="Yang C."/>
            <person name="Oksanen H.M."/>
            <person name="Bamford D.H."/>
        </authorList>
    </citation>
    <scope>NUCLEOTIDE SEQUENCE</scope>
    <source>
        <strain evidence="3">JI20-1</strain>
    </source>
</reference>
<feature type="compositionally biased region" description="Basic and acidic residues" evidence="1">
    <location>
        <begin position="34"/>
        <end position="49"/>
    </location>
</feature>
<dbReference type="AlphaFoldDB" id="A0A0U5H4D4"/>
<dbReference type="Pfam" id="PF25951">
    <property type="entry name" value="DUF7989"/>
    <property type="match status" value="1"/>
</dbReference>
<dbReference type="Proteomes" id="UP000066737">
    <property type="component" value="Chromosome I"/>
</dbReference>
<keyword evidence="3" id="KW-1185">Reference proteome</keyword>
<proteinExistence type="predicted"/>
<dbReference type="KEGG" id="hhb:Hhub_3053"/>
<dbReference type="EMBL" id="LN831302">
    <property type="protein sequence ID" value="CQH59754.1"/>
    <property type="molecule type" value="Genomic_DNA"/>
</dbReference>
<evidence type="ECO:0000256" key="1">
    <source>
        <dbReference type="SAM" id="MobiDB-lite"/>
    </source>
</evidence>
<evidence type="ECO:0000313" key="3">
    <source>
        <dbReference type="Proteomes" id="UP000066737"/>
    </source>
</evidence>
<accession>A0A0U5H4D4</accession>
<protein>
    <submittedName>
        <fullName evidence="2">Uncharacterized protein</fullName>
    </submittedName>
</protein>
<organism evidence="2 3">
    <name type="scientific">Halobacterium hubeiense</name>
    <dbReference type="NCBI Taxonomy" id="1407499"/>
    <lineage>
        <taxon>Archaea</taxon>
        <taxon>Methanobacteriati</taxon>
        <taxon>Methanobacteriota</taxon>
        <taxon>Stenosarchaea group</taxon>
        <taxon>Halobacteria</taxon>
        <taxon>Halobacteriales</taxon>
        <taxon>Halobacteriaceae</taxon>
        <taxon>Halobacterium</taxon>
    </lineage>
</organism>
<feature type="region of interest" description="Disordered" evidence="1">
    <location>
        <begin position="1"/>
        <end position="78"/>
    </location>
</feature>
<gene>
    <name evidence="2" type="ORF">HHUB_3053</name>
</gene>
<dbReference type="InterPro" id="IPR058742">
    <property type="entry name" value="DUF7989"/>
</dbReference>
<name>A0A0U5H4D4_9EURY</name>